<evidence type="ECO:0000256" key="11">
    <source>
        <dbReference type="ARBA" id="ARBA00022840"/>
    </source>
</evidence>
<evidence type="ECO:0000313" key="22">
    <source>
        <dbReference type="Proteomes" id="UP000431269"/>
    </source>
</evidence>
<feature type="domain" description="Polysaccharide chain length determinant N-terminal" evidence="19">
    <location>
        <begin position="32"/>
        <end position="113"/>
    </location>
</feature>
<dbReference type="PANTHER" id="PTHR32309:SF13">
    <property type="entry name" value="FERRIC ENTEROBACTIN TRANSPORT PROTEIN FEPE"/>
    <property type="match status" value="1"/>
</dbReference>
<dbReference type="PANTHER" id="PTHR32309">
    <property type="entry name" value="TYROSINE-PROTEIN KINASE"/>
    <property type="match status" value="1"/>
</dbReference>
<keyword evidence="14" id="KW-0829">Tyrosine-protein kinase</keyword>
<evidence type="ECO:0000256" key="1">
    <source>
        <dbReference type="ARBA" id="ARBA00004429"/>
    </source>
</evidence>
<dbReference type="GO" id="GO:0004713">
    <property type="term" value="F:protein tyrosine kinase activity"/>
    <property type="evidence" value="ECO:0007669"/>
    <property type="project" value="TreeGrafter"/>
</dbReference>
<keyword evidence="22" id="KW-1185">Reference proteome</keyword>
<keyword evidence="16" id="KW-0175">Coiled coil</keyword>
<feature type="coiled-coil region" evidence="16">
    <location>
        <begin position="182"/>
        <end position="257"/>
    </location>
</feature>
<organism evidence="21 22">
    <name type="scientific">Terricaulis silvestris</name>
    <dbReference type="NCBI Taxonomy" id="2686094"/>
    <lineage>
        <taxon>Bacteria</taxon>
        <taxon>Pseudomonadati</taxon>
        <taxon>Pseudomonadota</taxon>
        <taxon>Alphaproteobacteria</taxon>
        <taxon>Caulobacterales</taxon>
        <taxon>Caulobacteraceae</taxon>
        <taxon>Terricaulis</taxon>
    </lineage>
</organism>
<proteinExistence type="inferred from homology"/>
<evidence type="ECO:0000256" key="5">
    <source>
        <dbReference type="ARBA" id="ARBA00022475"/>
    </source>
</evidence>
<sequence>MNMMNKEPLSSPSGSPTGAYAPRGLAEMLGITALMTMLRRRMVLVAIVGFSAALATLTFTLIRTPTFSATSLMILSPRQAGDAAVAGGLNSSSLVNSEIELLRSPALMNELAIALGLQESSGASIAPSAATADSLANAIAIEQRADTYVIEITANSTDPNRAALIANTYADVYIASQMNAHLDGAQQANSWLSRRLAELREDVQEKESAAEQFRAESGLNVDQSAGQQAFGNLQAQVAQAQADVQEAEARNRRLQELRAANAPLETIAGAFNSEALNALRTRDTDNARRQTDLESRYLPNHPAVQTVRAERQDIDTQIRRELQRMSASFADSVTSARARLQSLQHSLGSSAGEISSSASTPSARLSELEREAAASREVYDSYLERYQDVADQGLSNARLLSYAAVPSAPSSPNLRTALLMTLLIGLGLGLGAGMIAELSDQSVKNAEDIDSKVGYPSVASIPTISKRMMSQMPPAERHPSGYLVGRPMSAFTEALRVLRTVIVYSKLDFSVKVVAITSALPDEGKTTISMCLARVAAMSGQRVIVVDCDLRKQSINDVIDIETDVGILQVLAGEAPWRSAIIRDPNSDAHVLPVASSGFTPRDVFGSDAMGRLISDLRAHYELVILDCAPILAVAETRILVSQADTTLLVARAGRTAVGALRSAGMQTEAAGGKVLGVALNYVLPRWQSYADSLYLDQSKSYYSVS</sequence>
<evidence type="ECO:0000256" key="16">
    <source>
        <dbReference type="SAM" id="Coils"/>
    </source>
</evidence>
<dbReference type="Pfam" id="PF13614">
    <property type="entry name" value="AAA_31"/>
    <property type="match status" value="1"/>
</dbReference>
<gene>
    <name evidence="21" type="primary">etk_2</name>
    <name evidence="21" type="ORF">DSM104635_00887</name>
</gene>
<dbReference type="CDD" id="cd05387">
    <property type="entry name" value="BY-kinase"/>
    <property type="match status" value="1"/>
</dbReference>
<keyword evidence="11" id="KW-0067">ATP-binding</keyword>
<dbReference type="KEGG" id="tsv:DSM104635_00887"/>
<evidence type="ECO:0000259" key="20">
    <source>
        <dbReference type="Pfam" id="PF13614"/>
    </source>
</evidence>
<dbReference type="RefSeq" id="WP_158765038.1">
    <property type="nucleotide sequence ID" value="NZ_CP047045.1"/>
</dbReference>
<evidence type="ECO:0000256" key="13">
    <source>
        <dbReference type="ARBA" id="ARBA00023136"/>
    </source>
</evidence>
<keyword evidence="7 21" id="KW-0808">Transferase</keyword>
<feature type="domain" description="AAA" evidence="20">
    <location>
        <begin position="512"/>
        <end position="653"/>
    </location>
</feature>
<keyword evidence="10 21" id="KW-0418">Kinase</keyword>
<dbReference type="EC" id="2.7.10.2" evidence="4"/>
<dbReference type="Proteomes" id="UP000431269">
    <property type="component" value="Chromosome"/>
</dbReference>
<dbReference type="AlphaFoldDB" id="A0A6I6MJK3"/>
<evidence type="ECO:0000256" key="3">
    <source>
        <dbReference type="ARBA" id="ARBA00008883"/>
    </source>
</evidence>
<evidence type="ECO:0000313" key="21">
    <source>
        <dbReference type="EMBL" id="QGZ94071.1"/>
    </source>
</evidence>
<keyword evidence="6" id="KW-0997">Cell inner membrane</keyword>
<keyword evidence="12 18" id="KW-1133">Transmembrane helix</keyword>
<comment type="similarity">
    <text evidence="3">Belongs to the etk/wzc family.</text>
</comment>
<evidence type="ECO:0000256" key="10">
    <source>
        <dbReference type="ARBA" id="ARBA00022777"/>
    </source>
</evidence>
<dbReference type="InterPro" id="IPR025669">
    <property type="entry name" value="AAA_dom"/>
</dbReference>
<dbReference type="Pfam" id="PF02706">
    <property type="entry name" value="Wzz"/>
    <property type="match status" value="1"/>
</dbReference>
<keyword evidence="13 18" id="KW-0472">Membrane</keyword>
<reference evidence="22" key="1">
    <citation type="submission" date="2019-12" db="EMBL/GenBank/DDBJ databases">
        <title>Complete genome of Terracaulis silvestris 0127_4.</title>
        <authorList>
            <person name="Vieira S."/>
            <person name="Riedel T."/>
            <person name="Sproer C."/>
            <person name="Pascual J."/>
            <person name="Boedeker C."/>
            <person name="Overmann J."/>
        </authorList>
    </citation>
    <scope>NUCLEOTIDE SEQUENCE [LARGE SCALE GENOMIC DNA]</scope>
    <source>
        <strain evidence="22">0127_4</strain>
    </source>
</reference>
<evidence type="ECO:0000256" key="7">
    <source>
        <dbReference type="ARBA" id="ARBA00022679"/>
    </source>
</evidence>
<evidence type="ECO:0000256" key="17">
    <source>
        <dbReference type="SAM" id="MobiDB-lite"/>
    </source>
</evidence>
<accession>A0A6I6MJK3</accession>
<comment type="catalytic activity">
    <reaction evidence="15">
        <text>L-tyrosyl-[protein] + ATP = O-phospho-L-tyrosyl-[protein] + ADP + H(+)</text>
        <dbReference type="Rhea" id="RHEA:10596"/>
        <dbReference type="Rhea" id="RHEA-COMP:10136"/>
        <dbReference type="Rhea" id="RHEA-COMP:20101"/>
        <dbReference type="ChEBI" id="CHEBI:15378"/>
        <dbReference type="ChEBI" id="CHEBI:30616"/>
        <dbReference type="ChEBI" id="CHEBI:46858"/>
        <dbReference type="ChEBI" id="CHEBI:61978"/>
        <dbReference type="ChEBI" id="CHEBI:456216"/>
        <dbReference type="EC" id="2.7.10.2"/>
    </reaction>
</comment>
<dbReference type="SUPFAM" id="SSF52540">
    <property type="entry name" value="P-loop containing nucleoside triphosphate hydrolases"/>
    <property type="match status" value="1"/>
</dbReference>
<evidence type="ECO:0000256" key="6">
    <source>
        <dbReference type="ARBA" id="ARBA00022519"/>
    </source>
</evidence>
<evidence type="ECO:0000256" key="4">
    <source>
        <dbReference type="ARBA" id="ARBA00011903"/>
    </source>
</evidence>
<feature type="region of interest" description="Disordered" evidence="17">
    <location>
        <begin position="349"/>
        <end position="369"/>
    </location>
</feature>
<dbReference type="InterPro" id="IPR027417">
    <property type="entry name" value="P-loop_NTPase"/>
</dbReference>
<dbReference type="InterPro" id="IPR050445">
    <property type="entry name" value="Bact_polysacc_biosynth/exp"/>
</dbReference>
<feature type="compositionally biased region" description="Low complexity" evidence="17">
    <location>
        <begin position="349"/>
        <end position="365"/>
    </location>
</feature>
<protein>
    <recommendedName>
        <fullName evidence="4">non-specific protein-tyrosine kinase</fullName>
        <ecNumber evidence="4">2.7.10.2</ecNumber>
    </recommendedName>
</protein>
<evidence type="ECO:0000259" key="19">
    <source>
        <dbReference type="Pfam" id="PF02706"/>
    </source>
</evidence>
<evidence type="ECO:0000256" key="2">
    <source>
        <dbReference type="ARBA" id="ARBA00007316"/>
    </source>
</evidence>
<dbReference type="Gene3D" id="3.40.50.300">
    <property type="entry name" value="P-loop containing nucleotide triphosphate hydrolases"/>
    <property type="match status" value="1"/>
</dbReference>
<comment type="similarity">
    <text evidence="2">Belongs to the CpsD/CapB family.</text>
</comment>
<dbReference type="InterPro" id="IPR003856">
    <property type="entry name" value="LPS_length_determ_N"/>
</dbReference>
<feature type="transmembrane region" description="Helical" evidence="18">
    <location>
        <begin position="42"/>
        <end position="62"/>
    </location>
</feature>
<dbReference type="InterPro" id="IPR005702">
    <property type="entry name" value="Wzc-like_C"/>
</dbReference>
<evidence type="ECO:0000256" key="9">
    <source>
        <dbReference type="ARBA" id="ARBA00022741"/>
    </source>
</evidence>
<evidence type="ECO:0000256" key="8">
    <source>
        <dbReference type="ARBA" id="ARBA00022692"/>
    </source>
</evidence>
<name>A0A6I6MJK3_9CAUL</name>
<keyword evidence="9" id="KW-0547">Nucleotide-binding</keyword>
<evidence type="ECO:0000256" key="15">
    <source>
        <dbReference type="ARBA" id="ARBA00051245"/>
    </source>
</evidence>
<evidence type="ECO:0000256" key="12">
    <source>
        <dbReference type="ARBA" id="ARBA00022989"/>
    </source>
</evidence>
<comment type="subcellular location">
    <subcellularLocation>
        <location evidence="1">Cell inner membrane</location>
        <topology evidence="1">Multi-pass membrane protein</topology>
    </subcellularLocation>
</comment>
<evidence type="ECO:0000256" key="18">
    <source>
        <dbReference type="SAM" id="Phobius"/>
    </source>
</evidence>
<dbReference type="GO" id="GO:0005886">
    <property type="term" value="C:plasma membrane"/>
    <property type="evidence" value="ECO:0007669"/>
    <property type="project" value="UniProtKB-SubCell"/>
</dbReference>
<evidence type="ECO:0000256" key="14">
    <source>
        <dbReference type="ARBA" id="ARBA00023137"/>
    </source>
</evidence>
<keyword evidence="5" id="KW-1003">Cell membrane</keyword>
<dbReference type="EMBL" id="CP047045">
    <property type="protein sequence ID" value="QGZ94071.1"/>
    <property type="molecule type" value="Genomic_DNA"/>
</dbReference>
<keyword evidence="8 18" id="KW-0812">Transmembrane</keyword>